<organism evidence="1 2">
    <name type="scientific">Owenia fusiformis</name>
    <name type="common">Polychaete worm</name>
    <dbReference type="NCBI Taxonomy" id="6347"/>
    <lineage>
        <taxon>Eukaryota</taxon>
        <taxon>Metazoa</taxon>
        <taxon>Spiralia</taxon>
        <taxon>Lophotrochozoa</taxon>
        <taxon>Annelida</taxon>
        <taxon>Polychaeta</taxon>
        <taxon>Sedentaria</taxon>
        <taxon>Canalipalpata</taxon>
        <taxon>Sabellida</taxon>
        <taxon>Oweniida</taxon>
        <taxon>Oweniidae</taxon>
        <taxon>Owenia</taxon>
    </lineage>
</organism>
<sequence length="315" mass="35682">MNIKILSLYCYEDDILEKTPTMDYARILYLFVNLIVLREILHADALNLIEKLKQAKLQNTGVGIFEKIIIGTHGLSARVIRKKPPPVVDDVVFAAGAGNQDGSKYKVCADIVFANDASCSLANKVKTDQVDLLVAIASRIEISDKSARIGAFSYGHNVHKESKMDFSPRSNRSTILDGLNNIARNLDRCRTMPYRAMRESINYFTGTDDRDDDVYKDVLIFIGDGWTSPPRTRKLNTKEAKRLKKENVEILWIKTKAKENHEERKQTKNGGTAEDVEILPIVKDANKIFQYPPGHLERIAEEVGQFLASRYFCKE</sequence>
<proteinExistence type="predicted"/>
<evidence type="ECO:0000313" key="2">
    <source>
        <dbReference type="Proteomes" id="UP000749559"/>
    </source>
</evidence>
<dbReference type="AlphaFoldDB" id="A0A8J1YBS9"/>
<dbReference type="Gene3D" id="3.40.50.410">
    <property type="entry name" value="von Willebrand factor, type A domain"/>
    <property type="match status" value="1"/>
</dbReference>
<dbReference type="EMBL" id="CAIIXF020000012">
    <property type="protein sequence ID" value="CAH1800785.1"/>
    <property type="molecule type" value="Genomic_DNA"/>
</dbReference>
<dbReference type="SUPFAM" id="SSF53300">
    <property type="entry name" value="vWA-like"/>
    <property type="match status" value="1"/>
</dbReference>
<protein>
    <submittedName>
        <fullName evidence="1">Uncharacterized protein</fullName>
    </submittedName>
</protein>
<dbReference type="InterPro" id="IPR002035">
    <property type="entry name" value="VWF_A"/>
</dbReference>
<dbReference type="Proteomes" id="UP000749559">
    <property type="component" value="Unassembled WGS sequence"/>
</dbReference>
<gene>
    <name evidence="1" type="ORF">OFUS_LOCUS24628</name>
</gene>
<dbReference type="PROSITE" id="PS50234">
    <property type="entry name" value="VWFA"/>
    <property type="match status" value="1"/>
</dbReference>
<evidence type="ECO:0000313" key="1">
    <source>
        <dbReference type="EMBL" id="CAH1800785.1"/>
    </source>
</evidence>
<dbReference type="Pfam" id="PF00092">
    <property type="entry name" value="VWA"/>
    <property type="match status" value="1"/>
</dbReference>
<keyword evidence="2" id="KW-1185">Reference proteome</keyword>
<name>A0A8J1YBS9_OWEFU</name>
<comment type="caution">
    <text evidence="1">The sequence shown here is derived from an EMBL/GenBank/DDBJ whole genome shotgun (WGS) entry which is preliminary data.</text>
</comment>
<dbReference type="CDD" id="cd00198">
    <property type="entry name" value="vWFA"/>
    <property type="match status" value="1"/>
</dbReference>
<accession>A0A8J1YBS9</accession>
<reference evidence="1" key="1">
    <citation type="submission" date="2022-03" db="EMBL/GenBank/DDBJ databases">
        <authorList>
            <person name="Martin C."/>
        </authorList>
    </citation>
    <scope>NUCLEOTIDE SEQUENCE</scope>
</reference>
<dbReference type="InterPro" id="IPR036465">
    <property type="entry name" value="vWFA_dom_sf"/>
</dbReference>
<dbReference type="SMART" id="SM00327">
    <property type="entry name" value="VWA"/>
    <property type="match status" value="1"/>
</dbReference>